<feature type="region of interest" description="Disordered" evidence="1">
    <location>
        <begin position="134"/>
        <end position="265"/>
    </location>
</feature>
<evidence type="ECO:0000256" key="1">
    <source>
        <dbReference type="SAM" id="MobiDB-lite"/>
    </source>
</evidence>
<dbReference type="InterPro" id="IPR043502">
    <property type="entry name" value="DNA/RNA_pol_sf"/>
</dbReference>
<evidence type="ECO:0000313" key="2">
    <source>
        <dbReference type="EMBL" id="CAC5423851.1"/>
    </source>
</evidence>
<proteinExistence type="predicted"/>
<dbReference type="EMBL" id="CACVKT020009891">
    <property type="protein sequence ID" value="CAC5423851.1"/>
    <property type="molecule type" value="Genomic_DNA"/>
</dbReference>
<dbReference type="OrthoDB" id="8052860at2759"/>
<feature type="region of interest" description="Disordered" evidence="1">
    <location>
        <begin position="101"/>
        <end position="120"/>
    </location>
</feature>
<accession>A0A6J8EXD1</accession>
<feature type="compositionally biased region" description="Polar residues" evidence="1">
    <location>
        <begin position="244"/>
        <end position="256"/>
    </location>
</feature>
<sequence length="265" mass="30311">MASRGIIEPSSSAWCSPVVMVTKKKDQNIRFCIDFRKINDITEKDCQPIPRIEDSWAFKRQSEGKEGKSRSAREKHQLMFANLRPMKIILNQRIGVVKTRSMKSHQLDQQKPSSSSPMHDEKFVEIDFDLENEQENDPTAPDVRGKSQEDLEKFKRDEMPKKIKLVDNNGMRLKLHLDSSSSSTTSSGSALAHPSSSGTVKKSTPASMSQKAENVPVEPLDTEIEPIRNVEFSAKTNWWKPSYNPLQDTQENTYSQRWRDEGRDK</sequence>
<gene>
    <name evidence="2" type="ORF">MCOR_55812</name>
</gene>
<feature type="compositionally biased region" description="Polar residues" evidence="1">
    <location>
        <begin position="199"/>
        <end position="212"/>
    </location>
</feature>
<dbReference type="AlphaFoldDB" id="A0A6J8EXD1"/>
<feature type="compositionally biased region" description="Low complexity" evidence="1">
    <location>
        <begin position="179"/>
        <end position="198"/>
    </location>
</feature>
<protein>
    <submittedName>
        <fullName evidence="2">Uncharacterized protein</fullName>
    </submittedName>
</protein>
<dbReference type="InterPro" id="IPR053134">
    <property type="entry name" value="RNA-dir_DNA_polymerase"/>
</dbReference>
<dbReference type="Gene3D" id="3.10.10.10">
    <property type="entry name" value="HIV Type 1 Reverse Transcriptase, subunit A, domain 1"/>
    <property type="match status" value="1"/>
</dbReference>
<dbReference type="PANTHER" id="PTHR24559:SF444">
    <property type="entry name" value="REVERSE TRANSCRIPTASE DOMAIN-CONTAINING PROTEIN"/>
    <property type="match status" value="1"/>
</dbReference>
<keyword evidence="3" id="KW-1185">Reference proteome</keyword>
<reference evidence="2 3" key="1">
    <citation type="submission" date="2020-06" db="EMBL/GenBank/DDBJ databases">
        <authorList>
            <person name="Li R."/>
            <person name="Bekaert M."/>
        </authorList>
    </citation>
    <scope>NUCLEOTIDE SEQUENCE [LARGE SCALE GENOMIC DNA]</scope>
    <source>
        <strain evidence="3">wild</strain>
    </source>
</reference>
<organism evidence="2 3">
    <name type="scientific">Mytilus coruscus</name>
    <name type="common">Sea mussel</name>
    <dbReference type="NCBI Taxonomy" id="42192"/>
    <lineage>
        <taxon>Eukaryota</taxon>
        <taxon>Metazoa</taxon>
        <taxon>Spiralia</taxon>
        <taxon>Lophotrochozoa</taxon>
        <taxon>Mollusca</taxon>
        <taxon>Bivalvia</taxon>
        <taxon>Autobranchia</taxon>
        <taxon>Pteriomorphia</taxon>
        <taxon>Mytilida</taxon>
        <taxon>Mytiloidea</taxon>
        <taxon>Mytilidae</taxon>
        <taxon>Mytilinae</taxon>
        <taxon>Mytilus</taxon>
    </lineage>
</organism>
<feature type="compositionally biased region" description="Basic and acidic residues" evidence="1">
    <location>
        <begin position="143"/>
        <end position="165"/>
    </location>
</feature>
<feature type="compositionally biased region" description="Polar residues" evidence="1">
    <location>
        <begin position="107"/>
        <end position="117"/>
    </location>
</feature>
<dbReference type="SUPFAM" id="SSF56672">
    <property type="entry name" value="DNA/RNA polymerases"/>
    <property type="match status" value="1"/>
</dbReference>
<name>A0A6J8EXD1_MYTCO</name>
<evidence type="ECO:0000313" key="3">
    <source>
        <dbReference type="Proteomes" id="UP000507470"/>
    </source>
</evidence>
<dbReference type="Proteomes" id="UP000507470">
    <property type="component" value="Unassembled WGS sequence"/>
</dbReference>
<dbReference type="PANTHER" id="PTHR24559">
    <property type="entry name" value="TRANSPOSON TY3-I GAG-POL POLYPROTEIN"/>
    <property type="match status" value="1"/>
</dbReference>